<proteinExistence type="predicted"/>
<organism evidence="2">
    <name type="scientific">Rhizophora mucronata</name>
    <name type="common">Asiatic mangrove</name>
    <dbReference type="NCBI Taxonomy" id="61149"/>
    <lineage>
        <taxon>Eukaryota</taxon>
        <taxon>Viridiplantae</taxon>
        <taxon>Streptophyta</taxon>
        <taxon>Embryophyta</taxon>
        <taxon>Tracheophyta</taxon>
        <taxon>Spermatophyta</taxon>
        <taxon>Magnoliopsida</taxon>
        <taxon>eudicotyledons</taxon>
        <taxon>Gunneridae</taxon>
        <taxon>Pentapetalae</taxon>
        <taxon>rosids</taxon>
        <taxon>fabids</taxon>
        <taxon>Malpighiales</taxon>
        <taxon>Rhizophoraceae</taxon>
        <taxon>Rhizophora</taxon>
    </lineage>
</organism>
<accession>A0A2P2IT62</accession>
<reference evidence="2" key="1">
    <citation type="submission" date="2018-02" db="EMBL/GenBank/DDBJ databases">
        <title>Rhizophora mucronata_Transcriptome.</title>
        <authorList>
            <person name="Meera S.P."/>
            <person name="Sreeshan A."/>
            <person name="Augustine A."/>
        </authorList>
    </citation>
    <scope>NUCLEOTIDE SEQUENCE</scope>
    <source>
        <tissue evidence="2">Leaf</tissue>
    </source>
</reference>
<protein>
    <submittedName>
        <fullName evidence="2">Uncharacterized protein</fullName>
    </submittedName>
</protein>
<evidence type="ECO:0000256" key="1">
    <source>
        <dbReference type="SAM" id="MobiDB-lite"/>
    </source>
</evidence>
<evidence type="ECO:0000313" key="2">
    <source>
        <dbReference type="EMBL" id="MBW84377.1"/>
    </source>
</evidence>
<dbReference type="AlphaFoldDB" id="A0A2P2IT62"/>
<name>A0A2P2IT62_RHIMU</name>
<dbReference type="EMBL" id="GGEC01003894">
    <property type="protein sequence ID" value="MBW84377.1"/>
    <property type="molecule type" value="Transcribed_RNA"/>
</dbReference>
<feature type="region of interest" description="Disordered" evidence="1">
    <location>
        <begin position="20"/>
        <end position="41"/>
    </location>
</feature>
<sequence>MINPRPGKVRLQFLNTTLSSQFPHHINQGGKKKKNEKKDESLEDRRFIHLFPV</sequence>